<gene>
    <name evidence="1" type="ORF">SK854_00240</name>
</gene>
<name>A0ABU4UMY0_9PSEU</name>
<protein>
    <submittedName>
        <fullName evidence="1">Uncharacterized protein</fullName>
    </submittedName>
</protein>
<accession>A0ABU4UMY0</accession>
<organism evidence="1 2">
    <name type="scientific">Lentzea sokolovensis</name>
    <dbReference type="NCBI Taxonomy" id="3095429"/>
    <lineage>
        <taxon>Bacteria</taxon>
        <taxon>Bacillati</taxon>
        <taxon>Actinomycetota</taxon>
        <taxon>Actinomycetes</taxon>
        <taxon>Pseudonocardiales</taxon>
        <taxon>Pseudonocardiaceae</taxon>
        <taxon>Lentzea</taxon>
    </lineage>
</organism>
<dbReference type="EMBL" id="JAXAVU010000001">
    <property type="protein sequence ID" value="MDX8140522.1"/>
    <property type="molecule type" value="Genomic_DNA"/>
</dbReference>
<evidence type="ECO:0000313" key="1">
    <source>
        <dbReference type="EMBL" id="MDX8140522.1"/>
    </source>
</evidence>
<dbReference type="RefSeq" id="WP_169745996.1">
    <property type="nucleotide sequence ID" value="NZ_JAXAVU010000001.1"/>
</dbReference>
<dbReference type="Proteomes" id="UP001285352">
    <property type="component" value="Unassembled WGS sequence"/>
</dbReference>
<comment type="caution">
    <text evidence="1">The sequence shown here is derived from an EMBL/GenBank/DDBJ whole genome shotgun (WGS) entry which is preliminary data.</text>
</comment>
<evidence type="ECO:0000313" key="2">
    <source>
        <dbReference type="Proteomes" id="UP001285352"/>
    </source>
</evidence>
<reference evidence="1 2" key="2">
    <citation type="submission" date="2023-11" db="EMBL/GenBank/DDBJ databases">
        <authorList>
            <person name="Lara A.C."/>
            <person name="Chronakova A."/>
        </authorList>
    </citation>
    <scope>NUCLEOTIDE SEQUENCE [LARGE SCALE GENOMIC DNA]</scope>
    <source>
        <strain evidence="1 2">BCCO 10_0061</strain>
    </source>
</reference>
<reference evidence="1 2" key="1">
    <citation type="submission" date="2023-11" db="EMBL/GenBank/DDBJ databases">
        <title>Lentzea sokolovensis, sp. nov., Lentzea kristufkii, sp. nov., and Lentzea miocenensis, sp. nov., rare actinobacteria from Sokolov Coal Basin, Miocene lacustrine sediment, Czech Republic.</title>
        <authorList>
            <person name="Lara A."/>
            <person name="Kotroba L."/>
            <person name="Nouioui I."/>
            <person name="Neumann-Schaal M."/>
            <person name="Mast Y."/>
            <person name="Chronakova A."/>
        </authorList>
    </citation>
    <scope>NUCLEOTIDE SEQUENCE [LARGE SCALE GENOMIC DNA]</scope>
    <source>
        <strain evidence="1 2">BCCO 10_0061</strain>
    </source>
</reference>
<proteinExistence type="predicted"/>
<sequence>MATARKFDKGQLDWQDHFVGCHGAGVAAMTATPDEPACPPSGIDQIAEDEARLQKGNISERGAHLCLRAIGHQLKAEPDGVEDALQLIISQADKRMVVVAAAGIMAKILLDGVPRDQLRSPIRFPISFSLPGDIDPEDRDAWQQNVRAASTFVSAYATADPVAIEESIPLLCGEGTFEVLVVLVAAVARKLERHARWFTEALRCCDDQSDDPANQAVQERTFSD</sequence>
<keyword evidence="2" id="KW-1185">Reference proteome</keyword>